<dbReference type="InterPro" id="IPR019734">
    <property type="entry name" value="TPR_rpt"/>
</dbReference>
<gene>
    <name evidence="1" type="ORF">CK510_01385</name>
</gene>
<dbReference type="OrthoDB" id="428332at2"/>
<protein>
    <recommendedName>
        <fullName evidence="3">Tetratricopeptide repeat protein</fullName>
    </recommendedName>
</protein>
<dbReference type="SUPFAM" id="SSF48452">
    <property type="entry name" value="TPR-like"/>
    <property type="match status" value="1"/>
</dbReference>
<reference evidence="1 2" key="1">
    <citation type="submission" date="2017-08" db="EMBL/GenBank/DDBJ databases">
        <title>Draft genome sequence of filamentous cyanobacterium Calothrix elsteri CCALA 953.</title>
        <authorList>
            <person name="Gagunashvili A.N."/>
            <person name="Elster J."/>
            <person name="Andresson O.S."/>
        </authorList>
    </citation>
    <scope>NUCLEOTIDE SEQUENCE [LARGE SCALE GENOMIC DNA]</scope>
    <source>
        <strain evidence="1 2">CCALA 953</strain>
    </source>
</reference>
<evidence type="ECO:0000313" key="1">
    <source>
        <dbReference type="EMBL" id="PAX60494.1"/>
    </source>
</evidence>
<dbReference type="Proteomes" id="UP000218238">
    <property type="component" value="Unassembled WGS sequence"/>
</dbReference>
<dbReference type="InterPro" id="IPR011990">
    <property type="entry name" value="TPR-like_helical_dom_sf"/>
</dbReference>
<evidence type="ECO:0008006" key="3">
    <source>
        <dbReference type="Google" id="ProtNLM"/>
    </source>
</evidence>
<sequence length="621" mass="69459">MSDSLSLRDKYLALIDEIVEATLKGKISSAEQVYQMLLNSVTVDTGEIFEMVLSDRINSTQQQVDSEKDDLKQAKATRILRASKTIQTQWQRAEEQNKTRGAIASAIKEITTSTADEQLAVFLRVIDQNQKNPLNLQQIQQLGKSLGQYAQANSNLQEIANGVIRGAASWQRIQEHLVSWMYERQESIGFGGVPGENGPWATWAKNVKSEFPAALFRTLAREESVVEFAEGQKTLTMGDWVEMAIALQYIQRGLVNWFDQQPYNIKAGSKLSISTFLTFAVIWSYLAVGFRPIANIYGDACSLVMLQILRTFSQRQYFPLYGGLFASFSGSYLRDALDYLDEPLRRAEGTQEKARILTLLGYSQRAMGQYARAKGFHQQALEIARIAGDRSCEIANLNHLSRACVEEKDYSEAIDYSQRALILSRQAGDAYGGQSQRTGEANALVNLGYSEVMEAQQREDGESESYEMPINYLQQGLKLSEQLGDIQSKALCLSSLGIAYQVIGESSKAIQNLEDGFNTAQVCGDLYLQGLNLANLSETNYSLANFERAVYTGCLGMYLLNQIASREWHKPASLLTILQRQLGEERFQEILQSSRQKIIAVIGVDGYDYIPQLLETYGNGK</sequence>
<dbReference type="Pfam" id="PF13424">
    <property type="entry name" value="TPR_12"/>
    <property type="match status" value="1"/>
</dbReference>
<name>A0A2A2TQ59_9CYAN</name>
<dbReference type="Gene3D" id="1.25.40.10">
    <property type="entry name" value="Tetratricopeptide repeat domain"/>
    <property type="match status" value="2"/>
</dbReference>
<evidence type="ECO:0000313" key="2">
    <source>
        <dbReference type="Proteomes" id="UP000218238"/>
    </source>
</evidence>
<organism evidence="1 2">
    <name type="scientific">Brunnivagina elsteri CCALA 953</name>
    <dbReference type="NCBI Taxonomy" id="987040"/>
    <lineage>
        <taxon>Bacteria</taxon>
        <taxon>Bacillati</taxon>
        <taxon>Cyanobacteriota</taxon>
        <taxon>Cyanophyceae</taxon>
        <taxon>Nostocales</taxon>
        <taxon>Calotrichaceae</taxon>
        <taxon>Brunnivagina</taxon>
    </lineage>
</organism>
<dbReference type="PANTHER" id="PTHR10098">
    <property type="entry name" value="RAPSYN-RELATED"/>
    <property type="match status" value="1"/>
</dbReference>
<dbReference type="EMBL" id="NTFS01000008">
    <property type="protein sequence ID" value="PAX60494.1"/>
    <property type="molecule type" value="Genomic_DNA"/>
</dbReference>
<comment type="caution">
    <text evidence="1">The sequence shown here is derived from an EMBL/GenBank/DDBJ whole genome shotgun (WGS) entry which is preliminary data.</text>
</comment>
<accession>A0A2A2TQ59</accession>
<proteinExistence type="predicted"/>
<dbReference type="SMART" id="SM00028">
    <property type="entry name" value="TPR"/>
    <property type="match status" value="3"/>
</dbReference>
<dbReference type="AlphaFoldDB" id="A0A2A2TQ59"/>
<dbReference type="RefSeq" id="WP_095719980.1">
    <property type="nucleotide sequence ID" value="NZ_NTFS01000008.1"/>
</dbReference>
<keyword evidence="2" id="KW-1185">Reference proteome</keyword>